<dbReference type="InterPro" id="IPR008269">
    <property type="entry name" value="Lon_proteolytic"/>
</dbReference>
<dbReference type="GO" id="GO:0006508">
    <property type="term" value="P:proteolysis"/>
    <property type="evidence" value="ECO:0007669"/>
    <property type="project" value="UniProtKB-KW"/>
</dbReference>
<keyword evidence="2" id="KW-0812">Transmembrane</keyword>
<dbReference type="Proteomes" id="UP001597343">
    <property type="component" value="Unassembled WGS sequence"/>
</dbReference>
<dbReference type="Pfam" id="PF13180">
    <property type="entry name" value="PDZ_2"/>
    <property type="match status" value="1"/>
</dbReference>
<gene>
    <name evidence="5" type="ORF">ACFSOY_15770</name>
</gene>
<dbReference type="GO" id="GO:0008233">
    <property type="term" value="F:peptidase activity"/>
    <property type="evidence" value="ECO:0007669"/>
    <property type="project" value="UniProtKB-KW"/>
</dbReference>
<dbReference type="RefSeq" id="WP_386048200.1">
    <property type="nucleotide sequence ID" value="NZ_JBHUIO010000009.1"/>
</dbReference>
<dbReference type="PANTHER" id="PTHR10046">
    <property type="entry name" value="ATP DEPENDENT LON PROTEASE FAMILY MEMBER"/>
    <property type="match status" value="1"/>
</dbReference>
<accession>A0ABW5A0Q4</accession>
<name>A0ABW5A0Q4_9BACL</name>
<dbReference type="Pfam" id="PF05362">
    <property type="entry name" value="Lon_C"/>
    <property type="match status" value="1"/>
</dbReference>
<proteinExistence type="inferred from homology"/>
<dbReference type="EC" id="3.4.21.53" evidence="1"/>
<dbReference type="InterPro" id="IPR014721">
    <property type="entry name" value="Ribsml_uS5_D2-typ_fold_subgr"/>
</dbReference>
<feature type="active site" evidence="1">
    <location>
        <position position="294"/>
    </location>
</feature>
<dbReference type="Gene3D" id="3.30.230.10">
    <property type="match status" value="1"/>
</dbReference>
<keyword evidence="6" id="KW-1185">Reference proteome</keyword>
<evidence type="ECO:0000313" key="5">
    <source>
        <dbReference type="EMBL" id="MFD2171420.1"/>
    </source>
</evidence>
<dbReference type="InterPro" id="IPR036034">
    <property type="entry name" value="PDZ_sf"/>
</dbReference>
<sequence>MGSKREDSARFFGKRNIRGAVITVLLALSFFIPTPYYLYQPGSAEELAPMVTVEGGDKAEKGALMLTTVSSLKASNYYYLAYGYFAPHTEIKRENEVRGDLSEEEYSRLLAHMMKSSQHNAIVAGLRAAEQSVQVRNVGVFLSDFVEGSKAKGILQVGDILHAVDGKKLVQVQELSEYIAQKKPGEKVEVSFTRDGKELKEKVELVEFIVKTTAGDVRRTGLAVHLENETEIDPARNVKINADDIGGPSAGLMFSLEIFNQIVAEDITKGYRIAGTGTITMDGEVGQIGGIRHKVVAASDEGAEIFFAPKDIKQEYDTNAQEAADEVEKLGLPLKVVPVATLQEAIDYLKKLDVKS</sequence>
<dbReference type="InterPro" id="IPR001478">
    <property type="entry name" value="PDZ"/>
</dbReference>
<evidence type="ECO:0000259" key="4">
    <source>
        <dbReference type="PROSITE" id="PS51786"/>
    </source>
</evidence>
<keyword evidence="2" id="KW-0472">Membrane</keyword>
<feature type="transmembrane region" description="Helical" evidence="2">
    <location>
        <begin position="20"/>
        <end position="39"/>
    </location>
</feature>
<reference evidence="6" key="1">
    <citation type="journal article" date="2019" name="Int. J. Syst. Evol. Microbiol.">
        <title>The Global Catalogue of Microorganisms (GCM) 10K type strain sequencing project: providing services to taxonomists for standard genome sequencing and annotation.</title>
        <authorList>
            <consortium name="The Broad Institute Genomics Platform"/>
            <consortium name="The Broad Institute Genome Sequencing Center for Infectious Disease"/>
            <person name="Wu L."/>
            <person name="Ma J."/>
        </authorList>
    </citation>
    <scope>NUCLEOTIDE SEQUENCE [LARGE SCALE GENOMIC DNA]</scope>
    <source>
        <strain evidence="6">CGMCC 1.13574</strain>
    </source>
</reference>
<evidence type="ECO:0000256" key="1">
    <source>
        <dbReference type="PROSITE-ProRule" id="PRU01122"/>
    </source>
</evidence>
<keyword evidence="1 5" id="KW-0378">Hydrolase</keyword>
<keyword evidence="2" id="KW-1133">Transmembrane helix</keyword>
<dbReference type="InterPro" id="IPR020568">
    <property type="entry name" value="Ribosomal_Su5_D2-typ_SF"/>
</dbReference>
<keyword evidence="1 5" id="KW-0645">Protease</keyword>
<comment type="similarity">
    <text evidence="1">Belongs to the peptidase S16 family.</text>
</comment>
<feature type="domain" description="PDZ" evidence="3">
    <location>
        <begin position="110"/>
        <end position="196"/>
    </location>
</feature>
<evidence type="ECO:0000313" key="6">
    <source>
        <dbReference type="Proteomes" id="UP001597343"/>
    </source>
</evidence>
<feature type="domain" description="Lon proteolytic" evidence="4">
    <location>
        <begin position="244"/>
        <end position="352"/>
    </location>
</feature>
<dbReference type="SUPFAM" id="SSF50156">
    <property type="entry name" value="PDZ domain-like"/>
    <property type="match status" value="1"/>
</dbReference>
<dbReference type="InterPro" id="IPR027065">
    <property type="entry name" value="Lon_Prtase"/>
</dbReference>
<comment type="caution">
    <text evidence="5">The sequence shown here is derived from an EMBL/GenBank/DDBJ whole genome shotgun (WGS) entry which is preliminary data.</text>
</comment>
<dbReference type="SUPFAM" id="SSF54211">
    <property type="entry name" value="Ribosomal protein S5 domain 2-like"/>
    <property type="match status" value="1"/>
</dbReference>
<dbReference type="NCBIfam" id="NF041438">
    <property type="entry name" value="SepM_fam_S16"/>
    <property type="match status" value="1"/>
</dbReference>
<organism evidence="5 6">
    <name type="scientific">Tumebacillus lipolyticus</name>
    <dbReference type="NCBI Taxonomy" id="1280370"/>
    <lineage>
        <taxon>Bacteria</taxon>
        <taxon>Bacillati</taxon>
        <taxon>Bacillota</taxon>
        <taxon>Bacilli</taxon>
        <taxon>Bacillales</taxon>
        <taxon>Alicyclobacillaceae</taxon>
        <taxon>Tumebacillus</taxon>
    </lineage>
</organism>
<protein>
    <recommendedName>
        <fullName evidence="1">endopeptidase La</fullName>
        <ecNumber evidence="1">3.4.21.53</ecNumber>
    </recommendedName>
</protein>
<evidence type="ECO:0000259" key="3">
    <source>
        <dbReference type="PROSITE" id="PS50106"/>
    </source>
</evidence>
<evidence type="ECO:0000256" key="2">
    <source>
        <dbReference type="SAM" id="Phobius"/>
    </source>
</evidence>
<comment type="catalytic activity">
    <reaction evidence="1">
        <text>Hydrolysis of proteins in presence of ATP.</text>
        <dbReference type="EC" id="3.4.21.53"/>
    </reaction>
</comment>
<feature type="active site" evidence="1">
    <location>
        <position position="249"/>
    </location>
</feature>
<dbReference type="EMBL" id="JBHUIO010000009">
    <property type="protein sequence ID" value="MFD2171420.1"/>
    <property type="molecule type" value="Genomic_DNA"/>
</dbReference>
<keyword evidence="1" id="KW-0720">Serine protease</keyword>
<dbReference type="PROSITE" id="PS50106">
    <property type="entry name" value="PDZ"/>
    <property type="match status" value="1"/>
</dbReference>
<dbReference type="PROSITE" id="PS51786">
    <property type="entry name" value="LON_PROTEOLYTIC"/>
    <property type="match status" value="1"/>
</dbReference>